<proteinExistence type="inferred from homology"/>
<dbReference type="InterPro" id="IPR029063">
    <property type="entry name" value="SAM-dependent_MTases_sf"/>
</dbReference>
<dbReference type="RefSeq" id="WP_188906382.1">
    <property type="nucleotide sequence ID" value="NZ_BMIQ01000001.1"/>
</dbReference>
<reference evidence="4" key="1">
    <citation type="journal article" date="2014" name="Int. J. Syst. Evol. Microbiol.">
        <title>Complete genome sequence of Corynebacterium casei LMG S-19264T (=DSM 44701T), isolated from a smear-ripened cheese.</title>
        <authorList>
            <consortium name="US DOE Joint Genome Institute (JGI-PGF)"/>
            <person name="Walter F."/>
            <person name="Albersmeier A."/>
            <person name="Kalinowski J."/>
            <person name="Ruckert C."/>
        </authorList>
    </citation>
    <scope>NUCLEOTIDE SEQUENCE</scope>
    <source>
        <strain evidence="4">CGMCC 1.15367</strain>
    </source>
</reference>
<dbReference type="CDD" id="cd02440">
    <property type="entry name" value="AdoMet_MTases"/>
    <property type="match status" value="1"/>
</dbReference>
<dbReference type="PANTHER" id="PTHR11579">
    <property type="entry name" value="PROTEIN-L-ISOASPARTATE O-METHYLTRANSFERASE"/>
    <property type="match status" value="1"/>
</dbReference>
<evidence type="ECO:0000313" key="4">
    <source>
        <dbReference type="EMBL" id="GGD87051.1"/>
    </source>
</evidence>
<name>A0A917E131_9HYPH</name>
<evidence type="ECO:0000313" key="5">
    <source>
        <dbReference type="Proteomes" id="UP000644699"/>
    </source>
</evidence>
<dbReference type="AlphaFoldDB" id="A0A917E131"/>
<dbReference type="Proteomes" id="UP000644699">
    <property type="component" value="Unassembled WGS sequence"/>
</dbReference>
<dbReference type="PANTHER" id="PTHR11579:SF18">
    <property type="entry name" value="PROTEIN-L-ISOASPARTATE O-METHYLTRANSFERASE"/>
    <property type="match status" value="1"/>
</dbReference>
<evidence type="ECO:0000256" key="2">
    <source>
        <dbReference type="ARBA" id="ARBA00013346"/>
    </source>
</evidence>
<dbReference type="GO" id="GO:0005737">
    <property type="term" value="C:cytoplasm"/>
    <property type="evidence" value="ECO:0007669"/>
    <property type="project" value="TreeGrafter"/>
</dbReference>
<dbReference type="SUPFAM" id="SSF53335">
    <property type="entry name" value="S-adenosyl-L-methionine-dependent methyltransferases"/>
    <property type="match status" value="1"/>
</dbReference>
<reference evidence="4" key="2">
    <citation type="submission" date="2020-09" db="EMBL/GenBank/DDBJ databases">
        <authorList>
            <person name="Sun Q."/>
            <person name="Zhou Y."/>
        </authorList>
    </citation>
    <scope>NUCLEOTIDE SEQUENCE</scope>
    <source>
        <strain evidence="4">CGMCC 1.15367</strain>
    </source>
</reference>
<protein>
    <recommendedName>
        <fullName evidence="2">Protein-L-isoaspartate O-methyltransferase</fullName>
    </recommendedName>
    <alternativeName>
        <fullName evidence="3">Protein L-isoaspartyl methyltransferase</fullName>
    </alternativeName>
</protein>
<dbReference type="Gene3D" id="3.40.50.150">
    <property type="entry name" value="Vaccinia Virus protein VP39"/>
    <property type="match status" value="1"/>
</dbReference>
<accession>A0A917E131</accession>
<evidence type="ECO:0000256" key="3">
    <source>
        <dbReference type="ARBA" id="ARBA00030757"/>
    </source>
</evidence>
<dbReference type="InterPro" id="IPR000682">
    <property type="entry name" value="PCMT"/>
</dbReference>
<dbReference type="GO" id="GO:0004719">
    <property type="term" value="F:protein-L-isoaspartate (D-aspartate) O-methyltransferase activity"/>
    <property type="evidence" value="ECO:0007669"/>
    <property type="project" value="InterPro"/>
</dbReference>
<dbReference type="EMBL" id="BMIQ01000001">
    <property type="protein sequence ID" value="GGD87051.1"/>
    <property type="molecule type" value="Genomic_DNA"/>
</dbReference>
<comment type="caution">
    <text evidence="4">The sequence shown here is derived from an EMBL/GenBank/DDBJ whole genome shotgun (WGS) entry which is preliminary data.</text>
</comment>
<organism evidence="4 5">
    <name type="scientific">Aureimonas endophytica</name>
    <dbReference type="NCBI Taxonomy" id="2027858"/>
    <lineage>
        <taxon>Bacteria</taxon>
        <taxon>Pseudomonadati</taxon>
        <taxon>Pseudomonadota</taxon>
        <taxon>Alphaproteobacteria</taxon>
        <taxon>Hyphomicrobiales</taxon>
        <taxon>Aurantimonadaceae</taxon>
        <taxon>Aureimonas</taxon>
    </lineage>
</organism>
<keyword evidence="5" id="KW-1185">Reference proteome</keyword>
<evidence type="ECO:0000256" key="1">
    <source>
        <dbReference type="ARBA" id="ARBA00005369"/>
    </source>
</evidence>
<sequence length="216" mass="23364">MDFTHARTTMVDNQIRTEDVTDWDVLRSFLTVPREAFVPEGQKALAYIGKDLPLANGRRLMAPSSFARLLQLLQIRSDDAVLDVGAGCGYAAAVMAPLARSVTALEEDEDLAASASSALSELGAANVSVVKGALREGWTTGAPYDRIIFEGAIEDMPVLFYDQLAENGRMVVVEGRGNAATARLYLKEGGGVSNRFAFNCSLPMLPGFERPPQFVF</sequence>
<gene>
    <name evidence="4" type="ORF">GCM10011390_02120</name>
</gene>
<dbReference type="Pfam" id="PF01135">
    <property type="entry name" value="PCMT"/>
    <property type="match status" value="1"/>
</dbReference>
<comment type="similarity">
    <text evidence="1">Belongs to the methyltransferase superfamily. L-isoaspartyl/D-aspartyl protein methyltransferase family.</text>
</comment>